<protein>
    <submittedName>
        <fullName evidence="2">Uncharacterized protein</fullName>
    </submittedName>
</protein>
<evidence type="ECO:0000313" key="2">
    <source>
        <dbReference type="EMBL" id="CAI0627871.1"/>
    </source>
</evidence>
<dbReference type="Proteomes" id="UP001154282">
    <property type="component" value="Unassembled WGS sequence"/>
</dbReference>
<sequence>MLRRSLLTRNFPAAWRLLLLPSSRYVGSATSRPCSTVPSTAAVSTPRPYALEFGEHRPPSPSKRLKYRIDVLKKMLERKEGDLQPEPYDEEDCPDLKDYEYTDSETYWDGVPVLESEIEPPLKDSILEFGKYDKAEAELLPSIQKSLVELMLSGDHNDLVLVKHKQTSTNAIRMKKRWKVFYKYAYLLPDELTEKLERMTRELEDLVEREDLEEKVEFLRLLTDHWKKALMSYSNRLEAAGKEEEAAPQLDVVQPSPASAAPYTSNDAASYALEQLGIGYGYLGHDDWLWEFKELMEEYFKGRISRDVLPDLITESILKFRFEEVGKKEGRRLCRHGDVVYGEKEVVVLKRGWCSEVERLKEKFQHGFEDVLPAFRKKLLEMRLSGKRSDLIAYQGFLSFRKREFESRVEYFHRYAHMILPDDVKKKLLGKLRQLRDESWEQDYEEYRDFESGILMDYFKRLKAEEEGATQTQFHMDGDYEKNTREIKVKYGVYE</sequence>
<dbReference type="EMBL" id="CAMGYJ010000011">
    <property type="protein sequence ID" value="CAI0627871.1"/>
    <property type="molecule type" value="Genomic_DNA"/>
</dbReference>
<name>A0AAV0S7K5_9ROSI</name>
<evidence type="ECO:0000313" key="3">
    <source>
        <dbReference type="Proteomes" id="UP001154282"/>
    </source>
</evidence>
<evidence type="ECO:0000256" key="1">
    <source>
        <dbReference type="SAM" id="Coils"/>
    </source>
</evidence>
<feature type="coiled-coil region" evidence="1">
    <location>
        <begin position="189"/>
        <end position="216"/>
    </location>
</feature>
<proteinExistence type="predicted"/>
<comment type="caution">
    <text evidence="2">The sequence shown here is derived from an EMBL/GenBank/DDBJ whole genome shotgun (WGS) entry which is preliminary data.</text>
</comment>
<organism evidence="2 3">
    <name type="scientific">Linum tenue</name>
    <dbReference type="NCBI Taxonomy" id="586396"/>
    <lineage>
        <taxon>Eukaryota</taxon>
        <taxon>Viridiplantae</taxon>
        <taxon>Streptophyta</taxon>
        <taxon>Embryophyta</taxon>
        <taxon>Tracheophyta</taxon>
        <taxon>Spermatophyta</taxon>
        <taxon>Magnoliopsida</taxon>
        <taxon>eudicotyledons</taxon>
        <taxon>Gunneridae</taxon>
        <taxon>Pentapetalae</taxon>
        <taxon>rosids</taxon>
        <taxon>fabids</taxon>
        <taxon>Malpighiales</taxon>
        <taxon>Linaceae</taxon>
        <taxon>Linum</taxon>
    </lineage>
</organism>
<reference evidence="2" key="1">
    <citation type="submission" date="2022-08" db="EMBL/GenBank/DDBJ databases">
        <authorList>
            <person name="Gutierrez-Valencia J."/>
        </authorList>
    </citation>
    <scope>NUCLEOTIDE SEQUENCE</scope>
</reference>
<keyword evidence="3" id="KW-1185">Reference proteome</keyword>
<keyword evidence="1" id="KW-0175">Coiled coil</keyword>
<dbReference type="AlphaFoldDB" id="A0AAV0S7K5"/>
<gene>
    <name evidence="2" type="ORF">LITE_LOCUS51437</name>
</gene>
<accession>A0AAV0S7K5</accession>